<evidence type="ECO:0000313" key="5">
    <source>
        <dbReference type="EMBL" id="TBU58665.1"/>
    </source>
</evidence>
<dbReference type="GO" id="GO:0070034">
    <property type="term" value="F:telomerase RNA binding"/>
    <property type="evidence" value="ECO:0007669"/>
    <property type="project" value="InterPro"/>
</dbReference>
<proteinExistence type="predicted"/>
<feature type="region of interest" description="Disordered" evidence="3">
    <location>
        <begin position="442"/>
        <end position="469"/>
    </location>
</feature>
<dbReference type="PROSITE" id="PS51939">
    <property type="entry name" value="XRRM"/>
    <property type="match status" value="1"/>
</dbReference>
<keyword evidence="6" id="KW-1185">Reference proteome</keyword>
<dbReference type="InterPro" id="IPR014886">
    <property type="entry name" value="La_xRRM"/>
</dbReference>
<dbReference type="GO" id="GO:1990904">
    <property type="term" value="C:ribonucleoprotein complex"/>
    <property type="evidence" value="ECO:0007669"/>
    <property type="project" value="UniProtKB-UniRule"/>
</dbReference>
<dbReference type="Pfam" id="PF19977">
    <property type="entry name" value="xRRM"/>
    <property type="match status" value="1"/>
</dbReference>
<feature type="region of interest" description="Disordered" evidence="3">
    <location>
        <begin position="265"/>
        <end position="292"/>
    </location>
</feature>
<evidence type="ECO:0000256" key="2">
    <source>
        <dbReference type="PROSITE-ProRule" id="PRU01288"/>
    </source>
</evidence>
<evidence type="ECO:0000259" key="4">
    <source>
        <dbReference type="PROSITE" id="PS51939"/>
    </source>
</evidence>
<name>A0A4Q9PVX0_9APHY</name>
<evidence type="ECO:0000313" key="6">
    <source>
        <dbReference type="Proteomes" id="UP000292082"/>
    </source>
</evidence>
<feature type="compositionally biased region" description="Basic residues" evidence="3">
    <location>
        <begin position="460"/>
        <end position="469"/>
    </location>
</feature>
<feature type="domain" description="XRRM" evidence="4">
    <location>
        <begin position="307"/>
        <end position="469"/>
    </location>
</feature>
<dbReference type="STRING" id="114155.A0A4Q9PVX0"/>
<gene>
    <name evidence="5" type="ORF">BD310DRAFT_948572</name>
</gene>
<evidence type="ECO:0000256" key="1">
    <source>
        <dbReference type="ARBA" id="ARBA00022884"/>
    </source>
</evidence>
<dbReference type="EMBL" id="ML145122">
    <property type="protein sequence ID" value="TBU58665.1"/>
    <property type="molecule type" value="Genomic_DNA"/>
</dbReference>
<reference evidence="5 6" key="1">
    <citation type="submission" date="2019-01" db="EMBL/GenBank/DDBJ databases">
        <title>Draft genome sequences of three monokaryotic isolates of the white-rot basidiomycete fungus Dichomitus squalens.</title>
        <authorList>
            <consortium name="DOE Joint Genome Institute"/>
            <person name="Lopez S.C."/>
            <person name="Andreopoulos B."/>
            <person name="Pangilinan J."/>
            <person name="Lipzen A."/>
            <person name="Riley R."/>
            <person name="Ahrendt S."/>
            <person name="Ng V."/>
            <person name="Barry K."/>
            <person name="Daum C."/>
            <person name="Grigoriev I.V."/>
            <person name="Hilden K.S."/>
            <person name="Makela M.R."/>
            <person name="de Vries R.P."/>
        </authorList>
    </citation>
    <scope>NUCLEOTIDE SEQUENCE [LARGE SCALE GENOMIC DNA]</scope>
    <source>
        <strain evidence="5 6">CBS 464.89</strain>
    </source>
</reference>
<dbReference type="Gene3D" id="3.30.70.330">
    <property type="match status" value="1"/>
</dbReference>
<feature type="compositionally biased region" description="Basic and acidic residues" evidence="3">
    <location>
        <begin position="447"/>
        <end position="459"/>
    </location>
</feature>
<dbReference type="GO" id="GO:1904868">
    <property type="term" value="P:telomerase catalytic core complex assembly"/>
    <property type="evidence" value="ECO:0007669"/>
    <property type="project" value="InterPro"/>
</dbReference>
<accession>A0A4Q9PVX0</accession>
<dbReference type="InterPro" id="IPR012677">
    <property type="entry name" value="Nucleotide-bd_a/b_plait_sf"/>
</dbReference>
<feature type="region of interest" description="Disordered" evidence="3">
    <location>
        <begin position="196"/>
        <end position="223"/>
    </location>
</feature>
<protein>
    <recommendedName>
        <fullName evidence="4">XRRM domain-containing protein</fullName>
    </recommendedName>
</protein>
<organism evidence="5 6">
    <name type="scientific">Dichomitus squalens</name>
    <dbReference type="NCBI Taxonomy" id="114155"/>
    <lineage>
        <taxon>Eukaryota</taxon>
        <taxon>Fungi</taxon>
        <taxon>Dikarya</taxon>
        <taxon>Basidiomycota</taxon>
        <taxon>Agaricomycotina</taxon>
        <taxon>Agaricomycetes</taxon>
        <taxon>Polyporales</taxon>
        <taxon>Polyporaceae</taxon>
        <taxon>Dichomitus</taxon>
    </lineage>
</organism>
<sequence>MSTSEGIPLSYLVQHSAYLCHIHPRPLDGTFLRAIRAHAADTLEIRMLVTAPSKGAWHANAETSKHDSGGYEIRLKHRDEALARANNSARHEWEERTVYVVRVHPSRLAYPSVTRPRLQECVPPAHRTVPRIAHFLSALLPPSSPDEPTRIQAIALPPHHLDRPGAPPKPKGFAFVTLASASDAARLVAHWPWLPRRTSLPSGPGADANDEGDGGPEPHAGVRRDAVKFGFRALRKARWDAMREEYLEHRQALLDEIARVEGDRASARRMGTAGEAAGGPSTSTSTRTKPDTVRNAVSEPALDPSAAYPPGCLVFVRDVHPETNKTALKTLFAAHAFGSPAALDYVDYHKGMTSCHVRVATPAHARMLVSALADRPVVQAAGLDDAGAPPSEAGATRGAKPVKGELVDGEREALYWNKLPEKVRREAVRKAIAQAFQRVEDAAAGGEGEHDAAAEERQGKRARKRRRKA</sequence>
<dbReference type="AlphaFoldDB" id="A0A4Q9PVX0"/>
<dbReference type="Proteomes" id="UP000292082">
    <property type="component" value="Unassembled WGS sequence"/>
</dbReference>
<keyword evidence="1 2" id="KW-0694">RNA-binding</keyword>
<feature type="region of interest" description="Disordered" evidence="3">
    <location>
        <begin position="385"/>
        <end position="404"/>
    </location>
</feature>
<evidence type="ECO:0000256" key="3">
    <source>
        <dbReference type="SAM" id="MobiDB-lite"/>
    </source>
</evidence>
<dbReference type="InterPro" id="IPR045537">
    <property type="entry name" value="Lar7_xRRM"/>
</dbReference>